<dbReference type="EMBL" id="BMAV01001071">
    <property type="protein sequence ID" value="GFY38795.1"/>
    <property type="molecule type" value="Genomic_DNA"/>
</dbReference>
<protein>
    <submittedName>
        <fullName evidence="1">Uncharacterized protein</fullName>
    </submittedName>
</protein>
<gene>
    <name evidence="1" type="ORF">TNIN_407091</name>
</gene>
<comment type="caution">
    <text evidence="1">The sequence shown here is derived from an EMBL/GenBank/DDBJ whole genome shotgun (WGS) entry which is preliminary data.</text>
</comment>
<sequence>MVANLPLVLFLFLCACFIYLVPFFRSSKTYCSQACNNFVVIHPVQASTEKKIDELLNTAYFYISSAGNAVNGFKECGIELHDLQELSCIISLMETPETVFVKGKFRKSETVTVWLQYLKSNS</sequence>
<reference evidence="1" key="1">
    <citation type="submission" date="2020-08" db="EMBL/GenBank/DDBJ databases">
        <title>Multicomponent nature underlies the extraordinary mechanical properties of spider dragline silk.</title>
        <authorList>
            <person name="Kono N."/>
            <person name="Nakamura H."/>
            <person name="Mori M."/>
            <person name="Yoshida Y."/>
            <person name="Ohtoshi R."/>
            <person name="Malay A.D."/>
            <person name="Moran D.A.P."/>
            <person name="Tomita M."/>
            <person name="Numata K."/>
            <person name="Arakawa K."/>
        </authorList>
    </citation>
    <scope>NUCLEOTIDE SEQUENCE</scope>
</reference>
<evidence type="ECO:0000313" key="2">
    <source>
        <dbReference type="Proteomes" id="UP000886998"/>
    </source>
</evidence>
<dbReference type="Proteomes" id="UP000886998">
    <property type="component" value="Unassembled WGS sequence"/>
</dbReference>
<dbReference type="AlphaFoldDB" id="A0A8X6WPH3"/>
<organism evidence="1 2">
    <name type="scientific">Trichonephila inaurata madagascariensis</name>
    <dbReference type="NCBI Taxonomy" id="2747483"/>
    <lineage>
        <taxon>Eukaryota</taxon>
        <taxon>Metazoa</taxon>
        <taxon>Ecdysozoa</taxon>
        <taxon>Arthropoda</taxon>
        <taxon>Chelicerata</taxon>
        <taxon>Arachnida</taxon>
        <taxon>Araneae</taxon>
        <taxon>Araneomorphae</taxon>
        <taxon>Entelegynae</taxon>
        <taxon>Araneoidea</taxon>
        <taxon>Nephilidae</taxon>
        <taxon>Trichonephila</taxon>
        <taxon>Trichonephila inaurata</taxon>
    </lineage>
</organism>
<proteinExistence type="predicted"/>
<name>A0A8X6WPH3_9ARAC</name>
<accession>A0A8X6WPH3</accession>
<evidence type="ECO:0000313" key="1">
    <source>
        <dbReference type="EMBL" id="GFY38795.1"/>
    </source>
</evidence>
<keyword evidence="2" id="KW-1185">Reference proteome</keyword>